<dbReference type="Pfam" id="PF06580">
    <property type="entry name" value="His_kinase"/>
    <property type="match status" value="1"/>
</dbReference>
<feature type="domain" description="Signal transduction histidine kinase internal region" evidence="2">
    <location>
        <begin position="799"/>
        <end position="876"/>
    </location>
</feature>
<evidence type="ECO:0000259" key="2">
    <source>
        <dbReference type="Pfam" id="PF06580"/>
    </source>
</evidence>
<keyword evidence="1" id="KW-0812">Transmembrane</keyword>
<dbReference type="InterPro" id="IPR050640">
    <property type="entry name" value="Bact_2-comp_sensor_kinase"/>
</dbReference>
<evidence type="ECO:0000313" key="4">
    <source>
        <dbReference type="Proteomes" id="UP000248745"/>
    </source>
</evidence>
<dbReference type="AlphaFoldDB" id="A0A2W2BE24"/>
<accession>A0A2W2BE24</accession>
<dbReference type="InterPro" id="IPR010559">
    <property type="entry name" value="Sig_transdc_His_kin_internal"/>
</dbReference>
<dbReference type="RefSeq" id="WP_110997553.1">
    <property type="nucleotide sequence ID" value="NZ_QKTW01000006.1"/>
</dbReference>
<dbReference type="PANTHER" id="PTHR34220:SF7">
    <property type="entry name" value="SENSOR HISTIDINE KINASE YPDA"/>
    <property type="match status" value="1"/>
</dbReference>
<proteinExistence type="predicted"/>
<keyword evidence="4" id="KW-1185">Reference proteome</keyword>
<keyword evidence="1" id="KW-1133">Transmembrane helix</keyword>
<dbReference type="InterPro" id="IPR015943">
    <property type="entry name" value="WD40/YVTN_repeat-like_dom_sf"/>
</dbReference>
<protein>
    <recommendedName>
        <fullName evidence="2">Signal transduction histidine kinase internal region domain-containing protein</fullName>
    </recommendedName>
</protein>
<dbReference type="Gene3D" id="2.130.10.10">
    <property type="entry name" value="YVTN repeat-like/Quinoprotein amine dehydrogenase"/>
    <property type="match status" value="1"/>
</dbReference>
<dbReference type="EMBL" id="QKTW01000006">
    <property type="protein sequence ID" value="PZF74137.1"/>
    <property type="molecule type" value="Genomic_DNA"/>
</dbReference>
<dbReference type="SUPFAM" id="SSF55874">
    <property type="entry name" value="ATPase domain of HSP90 chaperone/DNA topoisomerase II/histidine kinase"/>
    <property type="match status" value="1"/>
</dbReference>
<feature type="transmembrane region" description="Helical" evidence="1">
    <location>
        <begin position="760"/>
        <end position="781"/>
    </location>
</feature>
<name>A0A2W2BE24_9BACT</name>
<dbReference type="Gene3D" id="3.30.565.10">
    <property type="entry name" value="Histidine kinase-like ATPase, C-terminal domain"/>
    <property type="match status" value="1"/>
</dbReference>
<reference evidence="3 4" key="1">
    <citation type="submission" date="2018-06" db="EMBL/GenBank/DDBJ databases">
        <title>Mucibacter soli gen. nov., sp. nov., a new member of the family Chitinophagaceae producing mucin.</title>
        <authorList>
            <person name="Kim M.-K."/>
            <person name="Park S."/>
            <person name="Kim T.-S."/>
            <person name="Joung Y."/>
            <person name="Han J.-H."/>
            <person name="Kim S.B."/>
        </authorList>
    </citation>
    <scope>NUCLEOTIDE SEQUENCE [LARGE SCALE GENOMIC DNA]</scope>
    <source>
        <strain evidence="3 4">R1-15</strain>
    </source>
</reference>
<dbReference type="Pfam" id="PF07494">
    <property type="entry name" value="Reg_prop"/>
    <property type="match status" value="1"/>
</dbReference>
<dbReference type="GO" id="GO:0000155">
    <property type="term" value="F:phosphorelay sensor kinase activity"/>
    <property type="evidence" value="ECO:0007669"/>
    <property type="project" value="InterPro"/>
</dbReference>
<keyword evidence="1" id="KW-0472">Membrane</keyword>
<evidence type="ECO:0000313" key="3">
    <source>
        <dbReference type="EMBL" id="PZF74137.1"/>
    </source>
</evidence>
<comment type="caution">
    <text evidence="3">The sequence shown here is derived from an EMBL/GenBank/DDBJ whole genome shotgun (WGS) entry which is preliminary data.</text>
</comment>
<dbReference type="Gene3D" id="2.60.40.10">
    <property type="entry name" value="Immunoglobulins"/>
    <property type="match status" value="1"/>
</dbReference>
<dbReference type="SUPFAM" id="SSF63829">
    <property type="entry name" value="Calcium-dependent phosphotriesterase"/>
    <property type="match status" value="1"/>
</dbReference>
<dbReference type="GO" id="GO:0016020">
    <property type="term" value="C:membrane"/>
    <property type="evidence" value="ECO:0007669"/>
    <property type="project" value="InterPro"/>
</dbReference>
<evidence type="ECO:0000256" key="1">
    <source>
        <dbReference type="SAM" id="Phobius"/>
    </source>
</evidence>
<organism evidence="3 4">
    <name type="scientific">Taibaiella soli</name>
    <dbReference type="NCBI Taxonomy" id="1649169"/>
    <lineage>
        <taxon>Bacteria</taxon>
        <taxon>Pseudomonadati</taxon>
        <taxon>Bacteroidota</taxon>
        <taxon>Chitinophagia</taxon>
        <taxon>Chitinophagales</taxon>
        <taxon>Chitinophagaceae</taxon>
        <taxon>Taibaiella</taxon>
    </lineage>
</organism>
<dbReference type="InterPro" id="IPR011110">
    <property type="entry name" value="Reg_prop"/>
</dbReference>
<dbReference type="InterPro" id="IPR013783">
    <property type="entry name" value="Ig-like_fold"/>
</dbReference>
<dbReference type="PANTHER" id="PTHR34220">
    <property type="entry name" value="SENSOR HISTIDINE KINASE YPDA"/>
    <property type="match status" value="1"/>
</dbReference>
<dbReference type="InterPro" id="IPR036890">
    <property type="entry name" value="HATPase_C_sf"/>
</dbReference>
<dbReference type="OrthoDB" id="642068at2"/>
<sequence>MKPNITATHFYRRLVGLLLFLLCSFIVRSQDYNQFNVNIHHGLPSNTVYDFTIDKLNYMWFCTDRGLVRYNGYDCKVYTLTDGLPGNDIWGLQQDGKGRLWVLTISNKLGYILNSHYHEVYTKNIHTALYPNNFMVSNSDIKFFYLAQKNFTTNSLYVEKNDTLFETDIRMRRPIFVDSNTIIDADGQYLKRYKLTNDYKLLFQDSLPNLFYKDTFVTKASFVIGNYLYRYKMYGEDLDAEDLRTGELISLHYLFNEKIFLICQIKKNVYANIGNHVYRIDSLAHLSAADNINNFMKNGDIPVNLISYMTEDHFWGTCLGTRTNGFYFGYETPHLLRKYHQIALADYEYIGNGHDGGSYWWNYTRQTIQRLDTAGNTTFAKYDAIAALVSIIPYDSSRSLLLDKGTLYWFYNMQRAPELIRYKEIYSELQHKKLEIPLPYTRAIYYLDSSHFYMSGAGVYDARLNNQDSASLRLINEDRFYNLEYDSVRQAIWFYNNYKVYLHYIDRTKKNPSIGENLFRSLGFTNVEKIISDGQTGNIFLKDNNHLYYINLRNGTITALFNNYNLENSFPVLHNRTLIIGGKFGVLFSKITGPGKFEAPVLYPNFKSSLYQNIEGFCIASGKVILKTDNGTYMQPIPSDTELLYSAHRTPHYKMIVSYHDTLYDLQHHNKISILPGVNKIGFDIINPRGNGAVSYRYIINGSDSSWQDLNGTDLVLPELEAEKTYTLSIQAQDAVWRSDPITLTLYIVPLWWQSLRWRIIFWIFGTTATLTLLVVTILLTRYQTIKAGRKKQHLLLLELRSIYAQINPHFIFNTLNTALYFIKKNKMQEASAHVSKFSTLLRSYLESSRHRYISLREEITNIRTYIELQQTRFEPAFTYEIIVNDEATLNGLFIPTLLLQPIIENAINHGLVPKGHDGHLIISFYYETSEQAIVCMIEDNGIGREKSRQLYREEQTNKESYGSKMIEELIDIFNRYEPIKLSIEYYDKQPPETGTRVTIKIKNPYDEQQLQLRHYR</sequence>
<gene>
    <name evidence="3" type="ORF">DN068_03745</name>
</gene>
<dbReference type="Proteomes" id="UP000248745">
    <property type="component" value="Unassembled WGS sequence"/>
</dbReference>